<comment type="caution">
    <text evidence="1">The sequence shown here is derived from an EMBL/GenBank/DDBJ whole genome shotgun (WGS) entry which is preliminary data.</text>
</comment>
<feature type="non-terminal residue" evidence="1">
    <location>
        <position position="1"/>
    </location>
</feature>
<organism evidence="1">
    <name type="scientific">marine sediment metagenome</name>
    <dbReference type="NCBI Taxonomy" id="412755"/>
    <lineage>
        <taxon>unclassified sequences</taxon>
        <taxon>metagenomes</taxon>
        <taxon>ecological metagenomes</taxon>
    </lineage>
</organism>
<sequence>LIIIITKTCRIYYIKFIRKSSIKKYVVKSFKSI</sequence>
<proteinExistence type="predicted"/>
<dbReference type="EMBL" id="BARU01049374">
    <property type="protein sequence ID" value="GAH92781.1"/>
    <property type="molecule type" value="Genomic_DNA"/>
</dbReference>
<name>X1JDJ2_9ZZZZ</name>
<accession>X1JDJ2</accession>
<reference evidence="1" key="1">
    <citation type="journal article" date="2014" name="Front. Microbiol.">
        <title>High frequency of phylogenetically diverse reductive dehalogenase-homologous genes in deep subseafloor sedimentary metagenomes.</title>
        <authorList>
            <person name="Kawai M."/>
            <person name="Futagami T."/>
            <person name="Toyoda A."/>
            <person name="Takaki Y."/>
            <person name="Nishi S."/>
            <person name="Hori S."/>
            <person name="Arai W."/>
            <person name="Tsubouchi T."/>
            <person name="Morono Y."/>
            <person name="Uchiyama I."/>
            <person name="Ito T."/>
            <person name="Fujiyama A."/>
            <person name="Inagaki F."/>
            <person name="Takami H."/>
        </authorList>
    </citation>
    <scope>NUCLEOTIDE SEQUENCE</scope>
    <source>
        <strain evidence="1">Expedition CK06-06</strain>
    </source>
</reference>
<dbReference type="AlphaFoldDB" id="X1JDJ2"/>
<evidence type="ECO:0000313" key="1">
    <source>
        <dbReference type="EMBL" id="GAH92781.1"/>
    </source>
</evidence>
<protein>
    <submittedName>
        <fullName evidence="1">Uncharacterized protein</fullName>
    </submittedName>
</protein>
<gene>
    <name evidence="1" type="ORF">S03H2_72735</name>
</gene>